<reference evidence="1 2" key="1">
    <citation type="submission" date="2018-06" db="EMBL/GenBank/DDBJ databases">
        <title>Genomic Encyclopedia of Type Strains, Phase III (KMG-III): the genomes of soil and plant-associated and newly described type strains.</title>
        <authorList>
            <person name="Whitman W."/>
        </authorList>
    </citation>
    <scope>NUCLEOTIDE SEQUENCE [LARGE SCALE GENOMIC DNA]</scope>
    <source>
        <strain evidence="1 2">CGMCC 1.15366</strain>
    </source>
</reference>
<proteinExistence type="predicted"/>
<sequence>MSRGLQRAKEEVIYRGNYQKMQKKTKVTQYG</sequence>
<evidence type="ECO:0000313" key="2">
    <source>
        <dbReference type="Proteomes" id="UP000249203"/>
    </source>
</evidence>
<organism evidence="1 2">
    <name type="scientific">Aliidiomarina maris</name>
    <dbReference type="NCBI Taxonomy" id="531312"/>
    <lineage>
        <taxon>Bacteria</taxon>
        <taxon>Pseudomonadati</taxon>
        <taxon>Pseudomonadota</taxon>
        <taxon>Gammaproteobacteria</taxon>
        <taxon>Alteromonadales</taxon>
        <taxon>Idiomarinaceae</taxon>
        <taxon>Aliidiomarina</taxon>
    </lineage>
</organism>
<protein>
    <submittedName>
        <fullName evidence="1">Uncharacterized protein</fullName>
    </submittedName>
</protein>
<name>A0A327WZT2_9GAMM</name>
<comment type="caution">
    <text evidence="1">The sequence shown here is derived from an EMBL/GenBank/DDBJ whole genome shotgun (WGS) entry which is preliminary data.</text>
</comment>
<gene>
    <name evidence="1" type="ORF">B0I24_10391</name>
</gene>
<accession>A0A327WZT2</accession>
<evidence type="ECO:0000313" key="1">
    <source>
        <dbReference type="EMBL" id="RAJ99097.1"/>
    </source>
</evidence>
<dbReference type="Proteomes" id="UP000249203">
    <property type="component" value="Unassembled WGS sequence"/>
</dbReference>
<dbReference type="AlphaFoldDB" id="A0A327WZT2"/>
<dbReference type="EMBL" id="QLMD01000003">
    <property type="protein sequence ID" value="RAJ99097.1"/>
    <property type="molecule type" value="Genomic_DNA"/>
</dbReference>